<dbReference type="PANTHER" id="PTHR18968">
    <property type="entry name" value="THIAMINE PYROPHOSPHATE ENZYMES"/>
    <property type="match status" value="1"/>
</dbReference>
<protein>
    <recommendedName>
        <fullName evidence="4">Thiamine pyrophosphate enzyme central domain-containing protein</fullName>
    </recommendedName>
</protein>
<organism evidence="5 6">
    <name type="scientific">Rhododendron griersonianum</name>
    <dbReference type="NCBI Taxonomy" id="479676"/>
    <lineage>
        <taxon>Eukaryota</taxon>
        <taxon>Viridiplantae</taxon>
        <taxon>Streptophyta</taxon>
        <taxon>Embryophyta</taxon>
        <taxon>Tracheophyta</taxon>
        <taxon>Spermatophyta</taxon>
        <taxon>Magnoliopsida</taxon>
        <taxon>eudicotyledons</taxon>
        <taxon>Gunneridae</taxon>
        <taxon>Pentapetalae</taxon>
        <taxon>asterids</taxon>
        <taxon>Ericales</taxon>
        <taxon>Ericaceae</taxon>
        <taxon>Ericoideae</taxon>
        <taxon>Rhodoreae</taxon>
        <taxon>Rhododendron</taxon>
    </lineage>
</organism>
<dbReference type="Pfam" id="PF00205">
    <property type="entry name" value="TPP_enzyme_M"/>
    <property type="match status" value="1"/>
</dbReference>
<dbReference type="EMBL" id="JACTNZ010000003">
    <property type="protein sequence ID" value="KAG5556404.1"/>
    <property type="molecule type" value="Genomic_DNA"/>
</dbReference>
<evidence type="ECO:0000313" key="6">
    <source>
        <dbReference type="Proteomes" id="UP000823749"/>
    </source>
</evidence>
<keyword evidence="2" id="KW-0786">Thiamine pyrophosphate</keyword>
<evidence type="ECO:0000256" key="3">
    <source>
        <dbReference type="SAM" id="Phobius"/>
    </source>
</evidence>
<dbReference type="Proteomes" id="UP000823749">
    <property type="component" value="Chromosome 3"/>
</dbReference>
<keyword evidence="3" id="KW-1133">Transmembrane helix</keyword>
<gene>
    <name evidence="5" type="ORF">RHGRI_006860</name>
</gene>
<dbReference type="GO" id="GO:0005948">
    <property type="term" value="C:acetolactate synthase complex"/>
    <property type="evidence" value="ECO:0007669"/>
    <property type="project" value="TreeGrafter"/>
</dbReference>
<name>A0AAV6KWC2_9ERIC</name>
<keyword evidence="3" id="KW-0812">Transmembrane</keyword>
<dbReference type="Gene3D" id="3.40.50.1220">
    <property type="entry name" value="TPP-binding domain"/>
    <property type="match status" value="1"/>
</dbReference>
<comment type="similarity">
    <text evidence="1">Belongs to the TPP enzyme family.</text>
</comment>
<keyword evidence="6" id="KW-1185">Reference proteome</keyword>
<evidence type="ECO:0000256" key="1">
    <source>
        <dbReference type="ARBA" id="ARBA00007812"/>
    </source>
</evidence>
<comment type="caution">
    <text evidence="5">The sequence shown here is derived from an EMBL/GenBank/DDBJ whole genome shotgun (WGS) entry which is preliminary data.</text>
</comment>
<accession>A0AAV6KWC2</accession>
<dbReference type="InterPro" id="IPR012000">
    <property type="entry name" value="Thiamin_PyroP_enz_cen_dom"/>
</dbReference>
<dbReference type="Gene3D" id="3.40.50.970">
    <property type="match status" value="1"/>
</dbReference>
<dbReference type="GO" id="GO:0009097">
    <property type="term" value="P:isoleucine biosynthetic process"/>
    <property type="evidence" value="ECO:0007669"/>
    <property type="project" value="TreeGrafter"/>
</dbReference>
<dbReference type="GO" id="GO:0009099">
    <property type="term" value="P:L-valine biosynthetic process"/>
    <property type="evidence" value="ECO:0007669"/>
    <property type="project" value="TreeGrafter"/>
</dbReference>
<feature type="transmembrane region" description="Helical" evidence="3">
    <location>
        <begin position="21"/>
        <end position="42"/>
    </location>
</feature>
<reference evidence="5" key="1">
    <citation type="submission" date="2020-08" db="EMBL/GenBank/DDBJ databases">
        <title>Plant Genome Project.</title>
        <authorList>
            <person name="Zhang R.-G."/>
        </authorList>
    </citation>
    <scope>NUCLEOTIDE SEQUENCE</scope>
    <source>
        <strain evidence="5">WSP0</strain>
        <tissue evidence="5">Leaf</tissue>
    </source>
</reference>
<evidence type="ECO:0000256" key="2">
    <source>
        <dbReference type="ARBA" id="ARBA00023052"/>
    </source>
</evidence>
<dbReference type="InterPro" id="IPR045229">
    <property type="entry name" value="TPP_enz"/>
</dbReference>
<dbReference type="SUPFAM" id="SSF52467">
    <property type="entry name" value="DHS-like NAD/FAD-binding domain"/>
    <property type="match status" value="1"/>
</dbReference>
<dbReference type="GO" id="GO:0000287">
    <property type="term" value="F:magnesium ion binding"/>
    <property type="evidence" value="ECO:0007669"/>
    <property type="project" value="InterPro"/>
</dbReference>
<dbReference type="GO" id="GO:0050660">
    <property type="term" value="F:flavin adenine dinucleotide binding"/>
    <property type="evidence" value="ECO:0007669"/>
    <property type="project" value="TreeGrafter"/>
</dbReference>
<evidence type="ECO:0000313" key="5">
    <source>
        <dbReference type="EMBL" id="KAG5556404.1"/>
    </source>
</evidence>
<dbReference type="AlphaFoldDB" id="A0AAV6KWC2"/>
<evidence type="ECO:0000259" key="4">
    <source>
        <dbReference type="Pfam" id="PF00205"/>
    </source>
</evidence>
<dbReference type="PANTHER" id="PTHR18968:SF13">
    <property type="entry name" value="ACETOLACTATE SYNTHASE CATALYTIC SUBUNIT, MITOCHONDRIAL"/>
    <property type="match status" value="1"/>
</dbReference>
<dbReference type="GO" id="GO:0003984">
    <property type="term" value="F:acetolactate synthase activity"/>
    <property type="evidence" value="ECO:0007669"/>
    <property type="project" value="TreeGrafter"/>
</dbReference>
<keyword evidence="3" id="KW-0472">Membrane</keyword>
<dbReference type="InterPro" id="IPR029035">
    <property type="entry name" value="DHS-like_NAD/FAD-binding_dom"/>
</dbReference>
<dbReference type="GO" id="GO:0030976">
    <property type="term" value="F:thiamine pyrophosphate binding"/>
    <property type="evidence" value="ECO:0007669"/>
    <property type="project" value="InterPro"/>
</dbReference>
<feature type="domain" description="Thiamine pyrophosphate enzyme central" evidence="4">
    <location>
        <begin position="2"/>
        <end position="114"/>
    </location>
</feature>
<sequence length="201" mass="23067">MGDGWRNPSKELRRFLELMGILVAITLTGDLWGTWFQMIYLLERGTVCGNYVVDGSDLLLAFGVKFDDRVTSTLEAFASRAKIVHIDVDAAEVGINKQPHVSICADVLSVLKVLNNVMEGKRGKLYMLDFSKWMKELEEKKMKYQLTFMSSGDVIHPQYAIHEVLDTLTNMNRNRNRNAIVIIGSGQHRMWDAQEYDYDWL</sequence>
<proteinExistence type="inferred from homology"/>